<dbReference type="Pfam" id="PF13449">
    <property type="entry name" value="Phytase-like"/>
    <property type="match status" value="1"/>
</dbReference>
<evidence type="ECO:0000259" key="2">
    <source>
        <dbReference type="Pfam" id="PF13449"/>
    </source>
</evidence>
<dbReference type="AlphaFoldDB" id="A0A3S9B9C1"/>
<accession>A0A3S9B9C1</accession>
<dbReference type="InterPro" id="IPR027372">
    <property type="entry name" value="Phytase-like_dom"/>
</dbReference>
<reference evidence="3 4" key="1">
    <citation type="submission" date="2018-09" db="EMBL/GenBank/DDBJ databases">
        <title>Marinorhizobium profundi gen. nov., sp. nov., isolated from a deep-sea sediment sample from the New Britain Trench and proposal of Marinorhizobiaceae fam. nov. in the order Rhizobiales of the class Alphaproteobacteria.</title>
        <authorList>
            <person name="Cao J."/>
        </authorList>
    </citation>
    <scope>NUCLEOTIDE SEQUENCE [LARGE SCALE GENOMIC DNA]</scope>
    <source>
        <strain evidence="3 4">WS11</strain>
    </source>
</reference>
<dbReference type="Proteomes" id="UP000268192">
    <property type="component" value="Chromosome"/>
</dbReference>
<feature type="signal peptide" evidence="1">
    <location>
        <begin position="1"/>
        <end position="22"/>
    </location>
</feature>
<gene>
    <name evidence="3" type="ORF">D5400_21055</name>
</gene>
<dbReference type="KEGG" id="abaw:D5400_21055"/>
<keyword evidence="4" id="KW-1185">Reference proteome</keyword>
<feature type="chain" id="PRO_5018984155" description="Phytase-like domain-containing protein" evidence="1">
    <location>
        <begin position="23"/>
        <end position="334"/>
    </location>
</feature>
<sequence length="334" mass="36094">MTLTRSGLLLSVTLFAAGCARAQDAESDAPIAINAQVIENFRIGSDETRFGAFEFRGGLEFSSEGGVVGGMSAIRFDGSADAFIGVMDTGNWYSSRILRDESGRMRGLTDFRMAPILSDAGVPHERKSQADAEGLALDGDRLIVGFEHNHRVEIFDRSSFPPGAPSGVLSMVMPRAELRRNAGIETVMVAPEDGPLDGAPVLVSERSLNADGDIYAAVLSGPQEGVFFVKRHPPFDVTDGAFLPDGDILLLERRFSLSEGIGMRIRRIAAADIRPGAVVDGDVMLEANFGDQIDNMEGLDVIEHADGRISVILVSDDNHLFLQRNLLLEFELVE</sequence>
<dbReference type="RefSeq" id="WP_126012432.1">
    <property type="nucleotide sequence ID" value="NZ_CP032509.1"/>
</dbReference>
<proteinExistence type="predicted"/>
<dbReference type="OrthoDB" id="9798693at2"/>
<dbReference type="InterPro" id="IPR014567">
    <property type="entry name" value="UCP031900"/>
</dbReference>
<organism evidence="3 4">
    <name type="scientific">Georhizobium profundi</name>
    <dbReference type="NCBI Taxonomy" id="2341112"/>
    <lineage>
        <taxon>Bacteria</taxon>
        <taxon>Pseudomonadati</taxon>
        <taxon>Pseudomonadota</taxon>
        <taxon>Alphaproteobacteria</taxon>
        <taxon>Hyphomicrobiales</taxon>
        <taxon>Rhizobiaceae</taxon>
        <taxon>Georhizobium</taxon>
    </lineage>
</organism>
<dbReference type="EMBL" id="CP032509">
    <property type="protein sequence ID" value="AZN73444.1"/>
    <property type="molecule type" value="Genomic_DNA"/>
</dbReference>
<feature type="domain" description="Phytase-like" evidence="2">
    <location>
        <begin position="68"/>
        <end position="319"/>
    </location>
</feature>
<dbReference type="PROSITE" id="PS51257">
    <property type="entry name" value="PROKAR_LIPOPROTEIN"/>
    <property type="match status" value="1"/>
</dbReference>
<protein>
    <recommendedName>
        <fullName evidence="2">Phytase-like domain-containing protein</fullName>
    </recommendedName>
</protein>
<dbReference type="PIRSF" id="PIRSF031900">
    <property type="entry name" value="UCP031900"/>
    <property type="match status" value="1"/>
</dbReference>
<evidence type="ECO:0000313" key="4">
    <source>
        <dbReference type="Proteomes" id="UP000268192"/>
    </source>
</evidence>
<evidence type="ECO:0000313" key="3">
    <source>
        <dbReference type="EMBL" id="AZN73444.1"/>
    </source>
</evidence>
<keyword evidence="1" id="KW-0732">Signal</keyword>
<name>A0A3S9B9C1_9HYPH</name>
<evidence type="ECO:0000256" key="1">
    <source>
        <dbReference type="SAM" id="SignalP"/>
    </source>
</evidence>